<reference evidence="7 8" key="1">
    <citation type="submission" date="2018-10" db="EMBL/GenBank/DDBJ databases">
        <title>Sequencing the genomes of 1000 actinobacteria strains.</title>
        <authorList>
            <person name="Klenk H.-P."/>
        </authorList>
    </citation>
    <scope>NUCLEOTIDE SEQUENCE [LARGE SCALE GENOMIC DNA]</scope>
    <source>
        <strain evidence="7 8">DSM 43800</strain>
    </source>
</reference>
<dbReference type="AlphaFoldDB" id="A0A495W6Y6"/>
<evidence type="ECO:0000259" key="6">
    <source>
        <dbReference type="Pfam" id="PF01494"/>
    </source>
</evidence>
<dbReference type="Proteomes" id="UP000282084">
    <property type="component" value="Unassembled WGS sequence"/>
</dbReference>
<name>A0A495W6Y6_9PSEU</name>
<evidence type="ECO:0000256" key="3">
    <source>
        <dbReference type="ARBA" id="ARBA00022827"/>
    </source>
</evidence>
<dbReference type="PRINTS" id="PR00420">
    <property type="entry name" value="RNGMNOXGNASE"/>
</dbReference>
<proteinExistence type="predicted"/>
<evidence type="ECO:0000256" key="4">
    <source>
        <dbReference type="ARBA" id="ARBA00023002"/>
    </source>
</evidence>
<accession>A0A495W6Y6</accession>
<dbReference type="RefSeq" id="WP_170211935.1">
    <property type="nucleotide sequence ID" value="NZ_RBXO01000001.1"/>
</dbReference>
<dbReference type="Pfam" id="PF01494">
    <property type="entry name" value="FAD_binding_3"/>
    <property type="match status" value="1"/>
</dbReference>
<evidence type="ECO:0000313" key="7">
    <source>
        <dbReference type="EMBL" id="RKT55568.1"/>
    </source>
</evidence>
<keyword evidence="2" id="KW-0285">Flavoprotein</keyword>
<dbReference type="InterPro" id="IPR050493">
    <property type="entry name" value="FAD-dep_Monooxygenase_BioMet"/>
</dbReference>
<dbReference type="EMBL" id="RBXO01000001">
    <property type="protein sequence ID" value="RKT55568.1"/>
    <property type="molecule type" value="Genomic_DNA"/>
</dbReference>
<dbReference type="InterPro" id="IPR036188">
    <property type="entry name" value="FAD/NAD-bd_sf"/>
</dbReference>
<organism evidence="7 8">
    <name type="scientific">Saccharothrix australiensis</name>
    <dbReference type="NCBI Taxonomy" id="2072"/>
    <lineage>
        <taxon>Bacteria</taxon>
        <taxon>Bacillati</taxon>
        <taxon>Actinomycetota</taxon>
        <taxon>Actinomycetes</taxon>
        <taxon>Pseudonocardiales</taxon>
        <taxon>Pseudonocardiaceae</taxon>
        <taxon>Saccharothrix</taxon>
    </lineage>
</organism>
<evidence type="ECO:0000256" key="1">
    <source>
        <dbReference type="ARBA" id="ARBA00001974"/>
    </source>
</evidence>
<dbReference type="SUPFAM" id="SSF54373">
    <property type="entry name" value="FAD-linked reductases, C-terminal domain"/>
    <property type="match status" value="1"/>
</dbReference>
<dbReference type="SUPFAM" id="SSF51905">
    <property type="entry name" value="FAD/NAD(P)-binding domain"/>
    <property type="match status" value="1"/>
</dbReference>
<evidence type="ECO:0000256" key="5">
    <source>
        <dbReference type="ARBA" id="ARBA00023033"/>
    </source>
</evidence>
<sequence length="393" mass="43098">MRIAIVGAGIGGLLTAIALQQRGLAAQVYDRAAELREIGAGLIIGSNAVRLLWCLGLGERFERVSFVQEAEGPLRRWQNGAVVAEKPIGRAAVRRYGYATHGVCRADLQRLLLDALPPDRVHPGLRCEGLRDDGREAEVDLVDRSGGRHRVRADVVIGADGLHSAVAARMHGEANRLNQAGQRAFRFLVPARRAPEFARHSYTAWLGPGRHLVHYPIRRGEVVNFMAWLPGERDDPRPPGAPVHARTLHAEFTGWHEDVHDLLAAAGDGSCWPIFHKDPLPGWTAGRVALLGDAAHSMLPFLGQGVGQTAEDAVVLARCLAEGHVADVPAALRRYEALRIDRATDVQLRSRERCYEFHLPDGPEQRARDAAYPLEVRQEADLLYGHDPLGDPP</sequence>
<protein>
    <submittedName>
        <fullName evidence="7">Salicylate hydroxylase</fullName>
    </submittedName>
</protein>
<comment type="caution">
    <text evidence="7">The sequence shown here is derived from an EMBL/GenBank/DDBJ whole genome shotgun (WGS) entry which is preliminary data.</text>
</comment>
<keyword evidence="4" id="KW-0560">Oxidoreductase</keyword>
<keyword evidence="8" id="KW-1185">Reference proteome</keyword>
<dbReference type="InterPro" id="IPR002938">
    <property type="entry name" value="FAD-bd"/>
</dbReference>
<feature type="domain" description="FAD-binding" evidence="6">
    <location>
        <begin position="3"/>
        <end position="346"/>
    </location>
</feature>
<dbReference type="GO" id="GO:0071949">
    <property type="term" value="F:FAD binding"/>
    <property type="evidence" value="ECO:0007669"/>
    <property type="project" value="InterPro"/>
</dbReference>
<evidence type="ECO:0000256" key="2">
    <source>
        <dbReference type="ARBA" id="ARBA00022630"/>
    </source>
</evidence>
<keyword evidence="5" id="KW-0503">Monooxygenase</keyword>
<comment type="cofactor">
    <cofactor evidence="1">
        <name>FAD</name>
        <dbReference type="ChEBI" id="CHEBI:57692"/>
    </cofactor>
</comment>
<dbReference type="Gene3D" id="3.50.50.60">
    <property type="entry name" value="FAD/NAD(P)-binding domain"/>
    <property type="match status" value="1"/>
</dbReference>
<dbReference type="GO" id="GO:0004497">
    <property type="term" value="F:monooxygenase activity"/>
    <property type="evidence" value="ECO:0007669"/>
    <property type="project" value="UniProtKB-KW"/>
</dbReference>
<gene>
    <name evidence="7" type="ORF">C8E97_4244</name>
</gene>
<dbReference type="PANTHER" id="PTHR13789">
    <property type="entry name" value="MONOOXYGENASE"/>
    <property type="match status" value="1"/>
</dbReference>
<evidence type="ECO:0000313" key="8">
    <source>
        <dbReference type="Proteomes" id="UP000282084"/>
    </source>
</evidence>
<dbReference type="PANTHER" id="PTHR13789:SF318">
    <property type="entry name" value="GERANYLGERANYL DIPHOSPHATE REDUCTASE"/>
    <property type="match status" value="1"/>
</dbReference>
<keyword evidence="3" id="KW-0274">FAD</keyword>